<dbReference type="Proteomes" id="UP000237865">
    <property type="component" value="Unassembled WGS sequence"/>
</dbReference>
<feature type="domain" description="Topo IA-type catalytic" evidence="12">
    <location>
        <begin position="135"/>
        <end position="544"/>
    </location>
</feature>
<dbReference type="SMART" id="SM00493">
    <property type="entry name" value="TOPRIM"/>
    <property type="match status" value="1"/>
</dbReference>
<comment type="catalytic activity">
    <reaction evidence="1">
        <text>ATP-independent breakage of single-stranded DNA, followed by passage and rejoining.</text>
        <dbReference type="EC" id="5.6.2.1"/>
    </reaction>
</comment>
<gene>
    <name evidence="13" type="primary">topA</name>
    <name evidence="13" type="ORF">ELUCI_v1c04790</name>
</gene>
<keyword evidence="14" id="KW-1185">Reference proteome</keyword>
<feature type="domain" description="Toprim" evidence="11">
    <location>
        <begin position="2"/>
        <end position="121"/>
    </location>
</feature>
<name>A0A2S5RDK8_9MOLU</name>
<dbReference type="CDD" id="cd00186">
    <property type="entry name" value="TOP1Ac"/>
    <property type="match status" value="1"/>
</dbReference>
<dbReference type="Pfam" id="PF01131">
    <property type="entry name" value="Topoisom_bac"/>
    <property type="match status" value="1"/>
</dbReference>
<dbReference type="SUPFAM" id="SSF56712">
    <property type="entry name" value="Prokaryotic type I DNA topoisomerase"/>
    <property type="match status" value="1"/>
</dbReference>
<dbReference type="PANTHER" id="PTHR42785:SF1">
    <property type="entry name" value="DNA TOPOISOMERASE"/>
    <property type="match status" value="1"/>
</dbReference>
<dbReference type="InterPro" id="IPR000380">
    <property type="entry name" value="Topo_IA"/>
</dbReference>
<evidence type="ECO:0000256" key="8">
    <source>
        <dbReference type="ARBA" id="ARBA00031985"/>
    </source>
</evidence>
<dbReference type="EMBL" id="PHNE01000002">
    <property type="protein sequence ID" value="PPE05387.1"/>
    <property type="molecule type" value="Genomic_DNA"/>
</dbReference>
<dbReference type="InterPro" id="IPR006171">
    <property type="entry name" value="TOPRIM_dom"/>
</dbReference>
<evidence type="ECO:0000256" key="7">
    <source>
        <dbReference type="ARBA" id="ARBA00030003"/>
    </source>
</evidence>
<dbReference type="PROSITE" id="PS00396">
    <property type="entry name" value="TOPO_IA_1"/>
    <property type="match status" value="1"/>
</dbReference>
<protein>
    <recommendedName>
        <fullName evidence="3">DNA topoisomerase</fullName>
        <ecNumber evidence="3">5.6.2.1</ecNumber>
    </recommendedName>
    <alternativeName>
        <fullName evidence="10">Omega-protein</fullName>
    </alternativeName>
    <alternativeName>
        <fullName evidence="9">Relaxing enzyme</fullName>
    </alternativeName>
    <alternativeName>
        <fullName evidence="7">Swivelase</fullName>
    </alternativeName>
    <alternativeName>
        <fullName evidence="8">Untwisting enzyme</fullName>
    </alternativeName>
</protein>
<evidence type="ECO:0000256" key="5">
    <source>
        <dbReference type="ARBA" id="ARBA00023125"/>
    </source>
</evidence>
<dbReference type="InterPro" id="IPR013825">
    <property type="entry name" value="Topo_IA_cen_sub2"/>
</dbReference>
<dbReference type="InterPro" id="IPR013824">
    <property type="entry name" value="Topo_IA_cen_sub1"/>
</dbReference>
<dbReference type="InterPro" id="IPR003602">
    <property type="entry name" value="Topo_IA_DNA-bd_dom"/>
</dbReference>
<dbReference type="PANTHER" id="PTHR42785">
    <property type="entry name" value="DNA TOPOISOMERASE, TYPE IA, CORE"/>
    <property type="match status" value="1"/>
</dbReference>
<evidence type="ECO:0000313" key="13">
    <source>
        <dbReference type="EMBL" id="PPE05387.1"/>
    </source>
</evidence>
<dbReference type="SMART" id="SM00436">
    <property type="entry name" value="TOP1Bc"/>
    <property type="match status" value="1"/>
</dbReference>
<dbReference type="SMART" id="SM00437">
    <property type="entry name" value="TOP1Ac"/>
    <property type="match status" value="1"/>
</dbReference>
<dbReference type="Gene3D" id="1.10.290.10">
    <property type="entry name" value="Topoisomerase I, domain 4"/>
    <property type="match status" value="1"/>
</dbReference>
<organism evidence="13 14">
    <name type="scientific">Williamsoniiplasma lucivorax</name>
    <dbReference type="NCBI Taxonomy" id="209274"/>
    <lineage>
        <taxon>Bacteria</taxon>
        <taxon>Bacillati</taxon>
        <taxon>Mycoplasmatota</taxon>
        <taxon>Mollicutes</taxon>
        <taxon>Entomoplasmatales</taxon>
        <taxon>Williamsoniiplasma</taxon>
    </lineage>
</organism>
<dbReference type="InterPro" id="IPR013497">
    <property type="entry name" value="Topo_IA_cen"/>
</dbReference>
<dbReference type="InterPro" id="IPR023405">
    <property type="entry name" value="Topo_IA_core_domain"/>
</dbReference>
<sequence length="680" mass="77446">MKKLIIMESPAKAKHVVEYAKQLFPNINWFGGASVGHIRELLNSHEYNIGVDWNEIIPHFKICDDKKQVVKDLQEKAKQVDEIILASDPDREGEAIAWHLYEVLKDSKKPFKRMRLNAITKQEVNNQLNNLNDIDYNLVNSANTRAILDKTIGFVLSKEVQQNVGGASTGRVQGATLRLIANNQKDIDSFKKEFNYTVKIEDDKKNTFNLLNADNKEWKSLDQEEMKKICDQLVNKQANVVLFEEKKFSENPFQPFDTQSALVAIIKKLKGNAAQATKALQMLYESGYITYIRTDSRNIDETTKNSLKAHIEAKYGQSAIGLMKDAKVDENAQEGHPAITPTDFSLEVINDSKLNQYTKDVYEIIYQNTIGYGLKSAEGLNQTLIIKLNNYQFKTTNKKYNDLGLYEIVDFVKTPESKNIEPNSQVVEIINKEVVEIESKPKTLFSETSLIKEMKKNGLGRPATYSSAVSVNQQRGYTNIDKKDKINITLLGKNVNEYLANQWGDIIAIDYTIHLEEELDSIAKGNVDYKKVLKEFWNKLMLKVSEQTSKLEQCHKCNQNSVKSNLVSKKGTKYSKCINENCDFIEFEESSFNANAPTCSQCQSGKLLINKTKTGNQYEYCSNKTCDYINWDYGLKKCAKCKIGLIYKGTAKNGFGFEKCKNNDCDFIVFENKTKTKSKK</sequence>
<dbReference type="RefSeq" id="WP_028127009.1">
    <property type="nucleotide sequence ID" value="NZ_PHNE01000002.1"/>
</dbReference>
<dbReference type="AlphaFoldDB" id="A0A2S5RDK8"/>
<dbReference type="Pfam" id="PF01751">
    <property type="entry name" value="Toprim"/>
    <property type="match status" value="1"/>
</dbReference>
<dbReference type="InterPro" id="IPR023406">
    <property type="entry name" value="Topo_IA_AS"/>
</dbReference>
<dbReference type="Gene3D" id="3.40.50.140">
    <property type="match status" value="1"/>
</dbReference>
<evidence type="ECO:0000259" key="11">
    <source>
        <dbReference type="PROSITE" id="PS50880"/>
    </source>
</evidence>
<dbReference type="InterPro" id="IPR013826">
    <property type="entry name" value="Topo_IA_cen_sub3"/>
</dbReference>
<dbReference type="GO" id="GO:0006265">
    <property type="term" value="P:DNA topological change"/>
    <property type="evidence" value="ECO:0007669"/>
    <property type="project" value="InterPro"/>
</dbReference>
<evidence type="ECO:0000256" key="3">
    <source>
        <dbReference type="ARBA" id="ARBA00012891"/>
    </source>
</evidence>
<dbReference type="GO" id="GO:0003677">
    <property type="term" value="F:DNA binding"/>
    <property type="evidence" value="ECO:0007669"/>
    <property type="project" value="UniProtKB-KW"/>
</dbReference>
<reference evidence="13 14" key="1">
    <citation type="submission" date="2017-11" db="EMBL/GenBank/DDBJ databases">
        <title>Genome sequence of Entomoplasma lucivorax PIPN-2 (ATCC 49196).</title>
        <authorList>
            <person name="Lo W.-S."/>
            <person name="Gasparich G.E."/>
            <person name="Kuo C.-H."/>
        </authorList>
    </citation>
    <scope>NUCLEOTIDE SEQUENCE [LARGE SCALE GENOMIC DNA]</scope>
    <source>
        <strain evidence="13 14">PIPN-2</strain>
    </source>
</reference>
<evidence type="ECO:0000256" key="1">
    <source>
        <dbReference type="ARBA" id="ARBA00000213"/>
    </source>
</evidence>
<dbReference type="GO" id="GO:0003917">
    <property type="term" value="F:DNA topoisomerase type I (single strand cut, ATP-independent) activity"/>
    <property type="evidence" value="ECO:0007669"/>
    <property type="project" value="UniProtKB-EC"/>
</dbReference>
<dbReference type="PRINTS" id="PR00417">
    <property type="entry name" value="PRTPISMRASEI"/>
</dbReference>
<dbReference type="STRING" id="1399797.GCA_000518285_01906"/>
<dbReference type="InterPro" id="IPR003601">
    <property type="entry name" value="Topo_IA_2"/>
</dbReference>
<evidence type="ECO:0000313" key="14">
    <source>
        <dbReference type="Proteomes" id="UP000237865"/>
    </source>
</evidence>
<proteinExistence type="inferred from homology"/>
<evidence type="ECO:0000256" key="10">
    <source>
        <dbReference type="ARBA" id="ARBA00032877"/>
    </source>
</evidence>
<accession>A0A2S5RDK8</accession>
<evidence type="ECO:0000256" key="9">
    <source>
        <dbReference type="ARBA" id="ARBA00032235"/>
    </source>
</evidence>
<dbReference type="Gene3D" id="2.70.20.10">
    <property type="entry name" value="Topoisomerase I, domain 3"/>
    <property type="match status" value="1"/>
</dbReference>
<keyword evidence="6 13" id="KW-0413">Isomerase</keyword>
<keyword evidence="4" id="KW-0799">Topoisomerase</keyword>
<comment type="caution">
    <text evidence="13">The sequence shown here is derived from an EMBL/GenBank/DDBJ whole genome shotgun (WGS) entry which is preliminary data.</text>
</comment>
<evidence type="ECO:0000256" key="4">
    <source>
        <dbReference type="ARBA" id="ARBA00023029"/>
    </source>
</evidence>
<dbReference type="PROSITE" id="PS50880">
    <property type="entry name" value="TOPRIM"/>
    <property type="match status" value="1"/>
</dbReference>
<keyword evidence="5" id="KW-0238">DNA-binding</keyword>
<dbReference type="PROSITE" id="PS52039">
    <property type="entry name" value="TOPO_IA_2"/>
    <property type="match status" value="1"/>
</dbReference>
<evidence type="ECO:0000256" key="2">
    <source>
        <dbReference type="ARBA" id="ARBA00009446"/>
    </source>
</evidence>
<dbReference type="EC" id="5.6.2.1" evidence="3"/>
<dbReference type="Gene3D" id="1.10.460.10">
    <property type="entry name" value="Topoisomerase I, domain 2"/>
    <property type="match status" value="1"/>
</dbReference>
<evidence type="ECO:0000259" key="12">
    <source>
        <dbReference type="PROSITE" id="PS52039"/>
    </source>
</evidence>
<evidence type="ECO:0000256" key="6">
    <source>
        <dbReference type="ARBA" id="ARBA00023235"/>
    </source>
</evidence>
<comment type="similarity">
    <text evidence="2">Belongs to the type IA topoisomerase family.</text>
</comment>